<dbReference type="GO" id="GO:0022857">
    <property type="term" value="F:transmembrane transporter activity"/>
    <property type="evidence" value="ECO:0007669"/>
    <property type="project" value="TreeGrafter"/>
</dbReference>
<dbReference type="PANTHER" id="PTHR30572">
    <property type="entry name" value="MEMBRANE COMPONENT OF TRANSPORTER-RELATED"/>
    <property type="match status" value="1"/>
</dbReference>
<dbReference type="InterPro" id="IPR017800">
    <property type="entry name" value="ADOP"/>
</dbReference>
<dbReference type="EMBL" id="JACHIP010000057">
    <property type="protein sequence ID" value="MBB5061603.1"/>
    <property type="molecule type" value="Genomic_DNA"/>
</dbReference>
<comment type="caution">
    <text evidence="10">The sequence shown here is derived from an EMBL/GenBank/DDBJ whole genome shotgun (WGS) entry which is preliminary data.</text>
</comment>
<evidence type="ECO:0000256" key="1">
    <source>
        <dbReference type="ARBA" id="ARBA00004651"/>
    </source>
</evidence>
<proteinExistence type="inferred from homology"/>
<feature type="transmembrane region" description="Helical" evidence="7">
    <location>
        <begin position="333"/>
        <end position="354"/>
    </location>
</feature>
<feature type="transmembrane region" description="Helical" evidence="7">
    <location>
        <begin position="388"/>
        <end position="408"/>
    </location>
</feature>
<feature type="transmembrane region" description="Helical" evidence="7">
    <location>
        <begin position="80"/>
        <end position="105"/>
    </location>
</feature>
<dbReference type="GO" id="GO:0005886">
    <property type="term" value="C:plasma membrane"/>
    <property type="evidence" value="ECO:0007669"/>
    <property type="project" value="UniProtKB-SubCell"/>
</dbReference>
<dbReference type="Pfam" id="PF12704">
    <property type="entry name" value="MacB_PCD"/>
    <property type="match status" value="2"/>
</dbReference>
<feature type="transmembrane region" description="Helical" evidence="7">
    <location>
        <begin position="471"/>
        <end position="494"/>
    </location>
</feature>
<dbReference type="AlphaFoldDB" id="A0A7W7ZKW6"/>
<evidence type="ECO:0000313" key="10">
    <source>
        <dbReference type="EMBL" id="MBB5061603.1"/>
    </source>
</evidence>
<evidence type="ECO:0000259" key="8">
    <source>
        <dbReference type="Pfam" id="PF02687"/>
    </source>
</evidence>
<feature type="domain" description="ABC3 transporter permease C-terminal" evidence="8">
    <location>
        <begin position="757"/>
        <end position="868"/>
    </location>
</feature>
<feature type="domain" description="ABC3 transporter permease C-terminal" evidence="8">
    <location>
        <begin position="341"/>
        <end position="455"/>
    </location>
</feature>
<dbReference type="InterPro" id="IPR025857">
    <property type="entry name" value="MacB_PCD"/>
</dbReference>
<keyword evidence="5 7" id="KW-0472">Membrane</keyword>
<evidence type="ECO:0000256" key="2">
    <source>
        <dbReference type="ARBA" id="ARBA00022475"/>
    </source>
</evidence>
<dbReference type="InterPro" id="IPR047928">
    <property type="entry name" value="Perm_prefix_1"/>
</dbReference>
<feature type="domain" description="MacB-like periplasmic core" evidence="9">
    <location>
        <begin position="87"/>
        <end position="300"/>
    </location>
</feature>
<accession>A0A7W7ZKW6</accession>
<feature type="transmembrane region" description="Helical" evidence="7">
    <location>
        <begin position="753"/>
        <end position="779"/>
    </location>
</feature>
<evidence type="ECO:0000313" key="11">
    <source>
        <dbReference type="Proteomes" id="UP000540989"/>
    </source>
</evidence>
<evidence type="ECO:0000256" key="5">
    <source>
        <dbReference type="ARBA" id="ARBA00023136"/>
    </source>
</evidence>
<dbReference type="InterPro" id="IPR050250">
    <property type="entry name" value="Macrolide_Exporter_MacB"/>
</dbReference>
<dbReference type="NCBIfam" id="TIGR03434">
    <property type="entry name" value="ADOP"/>
    <property type="match status" value="1"/>
</dbReference>
<dbReference type="PANTHER" id="PTHR30572:SF4">
    <property type="entry name" value="ABC TRANSPORTER PERMEASE YTRF"/>
    <property type="match status" value="1"/>
</dbReference>
<keyword evidence="11" id="KW-1185">Reference proteome</keyword>
<feature type="transmembrane region" description="Helical" evidence="7">
    <location>
        <begin position="428"/>
        <end position="450"/>
    </location>
</feature>
<evidence type="ECO:0000256" key="6">
    <source>
        <dbReference type="ARBA" id="ARBA00038076"/>
    </source>
</evidence>
<dbReference type="Proteomes" id="UP000540989">
    <property type="component" value="Unassembled WGS sequence"/>
</dbReference>
<evidence type="ECO:0000256" key="3">
    <source>
        <dbReference type="ARBA" id="ARBA00022692"/>
    </source>
</evidence>
<evidence type="ECO:0000259" key="9">
    <source>
        <dbReference type="Pfam" id="PF12704"/>
    </source>
</evidence>
<organism evidence="10 11">
    <name type="scientific">Granulicella aggregans</name>
    <dbReference type="NCBI Taxonomy" id="474949"/>
    <lineage>
        <taxon>Bacteria</taxon>
        <taxon>Pseudomonadati</taxon>
        <taxon>Acidobacteriota</taxon>
        <taxon>Terriglobia</taxon>
        <taxon>Terriglobales</taxon>
        <taxon>Acidobacteriaceae</taxon>
        <taxon>Granulicella</taxon>
    </lineage>
</organism>
<comment type="subcellular location">
    <subcellularLocation>
        <location evidence="1">Cell membrane</location>
        <topology evidence="1">Multi-pass membrane protein</topology>
    </subcellularLocation>
</comment>
<feature type="transmembrane region" description="Helical" evidence="7">
    <location>
        <begin position="839"/>
        <end position="862"/>
    </location>
</feature>
<dbReference type="Pfam" id="PF02687">
    <property type="entry name" value="FtsX"/>
    <property type="match status" value="2"/>
</dbReference>
<reference evidence="10 11" key="1">
    <citation type="submission" date="2020-08" db="EMBL/GenBank/DDBJ databases">
        <title>Genomic Encyclopedia of Type Strains, Phase IV (KMG-V): Genome sequencing to study the core and pangenomes of soil and plant-associated prokaryotes.</title>
        <authorList>
            <person name="Whitman W."/>
        </authorList>
    </citation>
    <scope>NUCLEOTIDE SEQUENCE [LARGE SCALE GENOMIC DNA]</scope>
    <source>
        <strain evidence="10 11">M8UP14</strain>
    </source>
</reference>
<name>A0A7W7ZKW6_9BACT</name>
<dbReference type="RefSeq" id="WP_184224558.1">
    <property type="nucleotide sequence ID" value="NZ_JACHIP010000057.1"/>
</dbReference>
<keyword evidence="2" id="KW-1003">Cell membrane</keyword>
<evidence type="ECO:0000256" key="4">
    <source>
        <dbReference type="ARBA" id="ARBA00022989"/>
    </source>
</evidence>
<feature type="transmembrane region" description="Helical" evidence="7">
    <location>
        <begin position="800"/>
        <end position="827"/>
    </location>
</feature>
<feature type="domain" description="MacB-like periplasmic core" evidence="9">
    <location>
        <begin position="513"/>
        <end position="687"/>
    </location>
</feature>
<dbReference type="InterPro" id="IPR003838">
    <property type="entry name" value="ABC3_permease_C"/>
</dbReference>
<gene>
    <name evidence="10" type="ORF">HDF16_006339</name>
</gene>
<sequence>MFDWKRRRKQLFQEFEAHIDIQTKENIEAGMPPEAARQAARKKFGNVLLAAEQSREIWGGLWLERMLQDLRYAVRSLSGAPAYTVALLCTLVLGLGSVTTMSAIVESILIRPVALPHSEQLVQMYSEDGPGGFNASQIALSYKAIEELQRNAHSFSSLTGYNTMARPVTASDGTSISVLTVATPEFFATFGVQAKLGRLIGPGDARAAVAVVTDEFWRERLHADPKAVGATIKVSGQDQTVIGVLPAGVHVPQGTGGQIVYLPVSINASGQDDFKLDSALAVARLKPGISPKQAREDAQNVFSHADRSNAEQGKRLAMRSYQDLVVSDLQRPLLTLLGGVGVLLLIACANAANLQIGRATSRMQEMTTRSALGASFGRLLQQLVTESILVSLLGATLGAALSYVAIQVLRNAYRMQYSRFDELSIHPIVLVSTGLLAILVGVLASIAPLFSIRRQTTAPVNSRNASRTSRLAGVLVAIQVALTCVLLVVSGLFVRTLRSLEHVNLGFDPRNVTTLILMPEQQNQDPERSREIETRLLQRFETLPGVQSVAMQTDIPFSNYNVVLNGTSEVSGRAYHEGDAANYSMVSSNFVRASGIRLLQGRDFVPQDAASPAMLILVNETFVKKYLVGQHPIGASVRFHRNPGETDADIPFSQPMTIIGVVENEIQGGDLGAPHQPMVYLDYMKLPGSSFLSAVFSMTAQYAIRSPLAPAVMASELRATVAKEAPSMVQMNLQPMEDAIAQSLDQRRLALRLVAGFGVIALLLSAVGIYGVLAYSVALRRRDIGIRMALGSTRGKAAGLIMRQAGIMTLIGLIPGIAGACATGYAVRSFLYGVKMFDPASIVVSGCLLVIVFLVAASLPALRAAQVDPVEMLRAE</sequence>
<dbReference type="NCBIfam" id="NF038403">
    <property type="entry name" value="perm_prefix_1"/>
    <property type="match status" value="1"/>
</dbReference>
<keyword evidence="3 7" id="KW-0812">Transmembrane</keyword>
<comment type="similarity">
    <text evidence="6">Belongs to the ABC-4 integral membrane protein family.</text>
</comment>
<protein>
    <submittedName>
        <fullName evidence="10">Putative permease</fullName>
    </submittedName>
</protein>
<keyword evidence="4 7" id="KW-1133">Transmembrane helix</keyword>
<evidence type="ECO:0000256" key="7">
    <source>
        <dbReference type="SAM" id="Phobius"/>
    </source>
</evidence>